<gene>
    <name evidence="1" type="ORF">DPMN_036862</name>
</gene>
<sequence>MCCSSGDSTKNTLVILTRCLEWVCLCGRRWLLKPILARTVPVQRGNGMSVTRPGELEGVMEVSCHLHPCREGGQVWSHPIPHKYQWHETAVGQNLHKPVGSTGISGLPLLLCGSCSVSPMHLGDFVN</sequence>
<name>A0A9D4MCC8_DREPO</name>
<dbReference type="AlphaFoldDB" id="A0A9D4MCC8"/>
<reference evidence="1" key="1">
    <citation type="journal article" date="2019" name="bioRxiv">
        <title>The Genome of the Zebra Mussel, Dreissena polymorpha: A Resource for Invasive Species Research.</title>
        <authorList>
            <person name="McCartney M.A."/>
            <person name="Auch B."/>
            <person name="Kono T."/>
            <person name="Mallez S."/>
            <person name="Zhang Y."/>
            <person name="Obille A."/>
            <person name="Becker A."/>
            <person name="Abrahante J.E."/>
            <person name="Garbe J."/>
            <person name="Badalamenti J.P."/>
            <person name="Herman A."/>
            <person name="Mangelson H."/>
            <person name="Liachko I."/>
            <person name="Sullivan S."/>
            <person name="Sone E.D."/>
            <person name="Koren S."/>
            <person name="Silverstein K.A.T."/>
            <person name="Beckman K.B."/>
            <person name="Gohl D.M."/>
        </authorList>
    </citation>
    <scope>NUCLEOTIDE SEQUENCE</scope>
    <source>
        <strain evidence="1">Duluth1</strain>
        <tissue evidence="1">Whole animal</tissue>
    </source>
</reference>
<keyword evidence="2" id="KW-1185">Reference proteome</keyword>
<dbReference type="EMBL" id="JAIWYP010000002">
    <property type="protein sequence ID" value="KAH3873625.1"/>
    <property type="molecule type" value="Genomic_DNA"/>
</dbReference>
<evidence type="ECO:0000313" key="1">
    <source>
        <dbReference type="EMBL" id="KAH3873625.1"/>
    </source>
</evidence>
<protein>
    <submittedName>
        <fullName evidence="1">Uncharacterized protein</fullName>
    </submittedName>
</protein>
<organism evidence="1 2">
    <name type="scientific">Dreissena polymorpha</name>
    <name type="common">Zebra mussel</name>
    <name type="synonym">Mytilus polymorpha</name>
    <dbReference type="NCBI Taxonomy" id="45954"/>
    <lineage>
        <taxon>Eukaryota</taxon>
        <taxon>Metazoa</taxon>
        <taxon>Spiralia</taxon>
        <taxon>Lophotrochozoa</taxon>
        <taxon>Mollusca</taxon>
        <taxon>Bivalvia</taxon>
        <taxon>Autobranchia</taxon>
        <taxon>Heteroconchia</taxon>
        <taxon>Euheterodonta</taxon>
        <taxon>Imparidentia</taxon>
        <taxon>Neoheterodontei</taxon>
        <taxon>Myida</taxon>
        <taxon>Dreissenoidea</taxon>
        <taxon>Dreissenidae</taxon>
        <taxon>Dreissena</taxon>
    </lineage>
</organism>
<accession>A0A9D4MCC8</accession>
<proteinExistence type="predicted"/>
<reference evidence="1" key="2">
    <citation type="submission" date="2020-11" db="EMBL/GenBank/DDBJ databases">
        <authorList>
            <person name="McCartney M.A."/>
            <person name="Auch B."/>
            <person name="Kono T."/>
            <person name="Mallez S."/>
            <person name="Becker A."/>
            <person name="Gohl D.M."/>
            <person name="Silverstein K.A.T."/>
            <person name="Koren S."/>
            <person name="Bechman K.B."/>
            <person name="Herman A."/>
            <person name="Abrahante J.E."/>
            <person name="Garbe J."/>
        </authorList>
    </citation>
    <scope>NUCLEOTIDE SEQUENCE</scope>
    <source>
        <strain evidence="1">Duluth1</strain>
        <tissue evidence="1">Whole animal</tissue>
    </source>
</reference>
<comment type="caution">
    <text evidence="1">The sequence shown here is derived from an EMBL/GenBank/DDBJ whole genome shotgun (WGS) entry which is preliminary data.</text>
</comment>
<dbReference type="Proteomes" id="UP000828390">
    <property type="component" value="Unassembled WGS sequence"/>
</dbReference>
<evidence type="ECO:0000313" key="2">
    <source>
        <dbReference type="Proteomes" id="UP000828390"/>
    </source>
</evidence>